<proteinExistence type="predicted"/>
<evidence type="ECO:0000313" key="3">
    <source>
        <dbReference type="Proteomes" id="UP000307440"/>
    </source>
</evidence>
<protein>
    <submittedName>
        <fullName evidence="2">Uncharacterized protein</fullName>
    </submittedName>
</protein>
<name>A0A5C3KQV4_COPMA</name>
<accession>A0A5C3KQV4</accession>
<evidence type="ECO:0000256" key="1">
    <source>
        <dbReference type="SAM" id="MobiDB-lite"/>
    </source>
</evidence>
<keyword evidence="3" id="KW-1185">Reference proteome</keyword>
<organism evidence="2 3">
    <name type="scientific">Coprinopsis marcescibilis</name>
    <name type="common">Agaric fungus</name>
    <name type="synonym">Psathyrella marcescibilis</name>
    <dbReference type="NCBI Taxonomy" id="230819"/>
    <lineage>
        <taxon>Eukaryota</taxon>
        <taxon>Fungi</taxon>
        <taxon>Dikarya</taxon>
        <taxon>Basidiomycota</taxon>
        <taxon>Agaricomycotina</taxon>
        <taxon>Agaricomycetes</taxon>
        <taxon>Agaricomycetidae</taxon>
        <taxon>Agaricales</taxon>
        <taxon>Agaricineae</taxon>
        <taxon>Psathyrellaceae</taxon>
        <taxon>Coprinopsis</taxon>
    </lineage>
</organism>
<sequence>MLSRRIELRTDAGPVDWRHSESSKRLVQLLEASTEDLHLRGTHPLGLLKEMCSWGLLVQTMRVPTPSPMPLQTPKKKHLSRTSPYPYLHCNPDFTYRQSKGMREDSIVRQSSAIDWPGPI</sequence>
<gene>
    <name evidence="2" type="ORF">FA15DRAFT_671417</name>
</gene>
<feature type="region of interest" description="Disordered" evidence="1">
    <location>
        <begin position="65"/>
        <end position="85"/>
    </location>
</feature>
<dbReference type="EMBL" id="ML210238">
    <property type="protein sequence ID" value="TFK22525.1"/>
    <property type="molecule type" value="Genomic_DNA"/>
</dbReference>
<dbReference type="AlphaFoldDB" id="A0A5C3KQV4"/>
<dbReference type="Proteomes" id="UP000307440">
    <property type="component" value="Unassembled WGS sequence"/>
</dbReference>
<evidence type="ECO:0000313" key="2">
    <source>
        <dbReference type="EMBL" id="TFK22525.1"/>
    </source>
</evidence>
<reference evidence="2 3" key="1">
    <citation type="journal article" date="2019" name="Nat. Ecol. Evol.">
        <title>Megaphylogeny resolves global patterns of mushroom evolution.</title>
        <authorList>
            <person name="Varga T."/>
            <person name="Krizsan K."/>
            <person name="Foldi C."/>
            <person name="Dima B."/>
            <person name="Sanchez-Garcia M."/>
            <person name="Sanchez-Ramirez S."/>
            <person name="Szollosi G.J."/>
            <person name="Szarkandi J.G."/>
            <person name="Papp V."/>
            <person name="Albert L."/>
            <person name="Andreopoulos W."/>
            <person name="Angelini C."/>
            <person name="Antonin V."/>
            <person name="Barry K.W."/>
            <person name="Bougher N.L."/>
            <person name="Buchanan P."/>
            <person name="Buyck B."/>
            <person name="Bense V."/>
            <person name="Catcheside P."/>
            <person name="Chovatia M."/>
            <person name="Cooper J."/>
            <person name="Damon W."/>
            <person name="Desjardin D."/>
            <person name="Finy P."/>
            <person name="Geml J."/>
            <person name="Haridas S."/>
            <person name="Hughes K."/>
            <person name="Justo A."/>
            <person name="Karasinski D."/>
            <person name="Kautmanova I."/>
            <person name="Kiss B."/>
            <person name="Kocsube S."/>
            <person name="Kotiranta H."/>
            <person name="LaButti K.M."/>
            <person name="Lechner B.E."/>
            <person name="Liimatainen K."/>
            <person name="Lipzen A."/>
            <person name="Lukacs Z."/>
            <person name="Mihaltcheva S."/>
            <person name="Morgado L.N."/>
            <person name="Niskanen T."/>
            <person name="Noordeloos M.E."/>
            <person name="Ohm R.A."/>
            <person name="Ortiz-Santana B."/>
            <person name="Ovrebo C."/>
            <person name="Racz N."/>
            <person name="Riley R."/>
            <person name="Savchenko A."/>
            <person name="Shiryaev A."/>
            <person name="Soop K."/>
            <person name="Spirin V."/>
            <person name="Szebenyi C."/>
            <person name="Tomsovsky M."/>
            <person name="Tulloss R.E."/>
            <person name="Uehling J."/>
            <person name="Grigoriev I.V."/>
            <person name="Vagvolgyi C."/>
            <person name="Papp T."/>
            <person name="Martin F.M."/>
            <person name="Miettinen O."/>
            <person name="Hibbett D.S."/>
            <person name="Nagy L.G."/>
        </authorList>
    </citation>
    <scope>NUCLEOTIDE SEQUENCE [LARGE SCALE GENOMIC DNA]</scope>
    <source>
        <strain evidence="2 3">CBS 121175</strain>
    </source>
</reference>